<evidence type="ECO:0000313" key="1">
    <source>
        <dbReference type="EMBL" id="KAJ8000456.1"/>
    </source>
</evidence>
<sequence length="555" mass="63943">MKMLVLVVCLSWEIKVCCSAQGRYAQKLLNDLMESYSSALRPVEDTEKTLNVTLQITLSQIKDMDERNQVLTTYLWIRQTWFDAYLKWDKDQYDGLEVIRIPSNLVWRPDIVLYNKADEEASGPAETNVVLRYNGEITWDMPAITKSSCVVDVSYFPFDWQWCNLTFGSWTYNGNQVDIAMGMDSGDLSDFVENVEWECHGMPAVRNVIMYGCCSDPYPDITYTLHLKRRSLFYIFNLLLPCFLISFLAPLGFYLPADSGEKVSLGVTVLLALTVFQLMVAESMPPSESVPYIGKYYIATMTMITASTSLTIFIMNIHFCGAEAKPVPQWAKVLIIDYMSKILFVYEVGENCTTPETERTPLYSEEPMTGTAALAQNHYHDNLYHYSCYQDNYECHSYHLDDRCYAHGNHRDNHCNVANGHPPHQYNNLYSNHRNQNLHRREGGEDKVEPQRQYHNIMREAPGNLQNGGLKESHSYPKEKPLGLASNCPCFCRCPQHKQVVYNIQYIANCFREQRATCAKGAEWKKVAKVMDRFFMWIFFIMVFLMSILIIGKAT</sequence>
<proteinExistence type="predicted"/>
<name>A0ACC2GA94_DALPE</name>
<dbReference type="EMBL" id="CM055742">
    <property type="protein sequence ID" value="KAJ8000456.1"/>
    <property type="molecule type" value="Genomic_DNA"/>
</dbReference>
<comment type="caution">
    <text evidence="1">The sequence shown here is derived from an EMBL/GenBank/DDBJ whole genome shotgun (WGS) entry which is preliminary data.</text>
</comment>
<accession>A0ACC2GA94</accession>
<gene>
    <name evidence="1" type="ORF">DPEC_G00180310</name>
</gene>
<dbReference type="Proteomes" id="UP001157502">
    <property type="component" value="Chromosome 15"/>
</dbReference>
<keyword evidence="2" id="KW-1185">Reference proteome</keyword>
<protein>
    <submittedName>
        <fullName evidence="1">Uncharacterized protein</fullName>
    </submittedName>
</protein>
<organism evidence="1 2">
    <name type="scientific">Dallia pectoralis</name>
    <name type="common">Alaska blackfish</name>
    <dbReference type="NCBI Taxonomy" id="75939"/>
    <lineage>
        <taxon>Eukaryota</taxon>
        <taxon>Metazoa</taxon>
        <taxon>Chordata</taxon>
        <taxon>Craniata</taxon>
        <taxon>Vertebrata</taxon>
        <taxon>Euteleostomi</taxon>
        <taxon>Actinopterygii</taxon>
        <taxon>Neopterygii</taxon>
        <taxon>Teleostei</taxon>
        <taxon>Protacanthopterygii</taxon>
        <taxon>Esociformes</taxon>
        <taxon>Umbridae</taxon>
        <taxon>Dallia</taxon>
    </lineage>
</organism>
<reference evidence="1" key="1">
    <citation type="submission" date="2021-05" db="EMBL/GenBank/DDBJ databases">
        <authorList>
            <person name="Pan Q."/>
            <person name="Jouanno E."/>
            <person name="Zahm M."/>
            <person name="Klopp C."/>
            <person name="Cabau C."/>
            <person name="Louis A."/>
            <person name="Berthelot C."/>
            <person name="Parey E."/>
            <person name="Roest Crollius H."/>
            <person name="Montfort J."/>
            <person name="Robinson-Rechavi M."/>
            <person name="Bouchez O."/>
            <person name="Lampietro C."/>
            <person name="Lopez Roques C."/>
            <person name="Donnadieu C."/>
            <person name="Postlethwait J."/>
            <person name="Bobe J."/>
            <person name="Dillon D."/>
            <person name="Chandos A."/>
            <person name="von Hippel F."/>
            <person name="Guiguen Y."/>
        </authorList>
    </citation>
    <scope>NUCLEOTIDE SEQUENCE</scope>
    <source>
        <strain evidence="1">YG-Jan2019</strain>
    </source>
</reference>
<evidence type="ECO:0000313" key="2">
    <source>
        <dbReference type="Proteomes" id="UP001157502"/>
    </source>
</evidence>